<reference evidence="1" key="1">
    <citation type="journal article" date="2015" name="Front. Microbiol.">
        <title>Combining genomic sequencing methods to explore viral diversity and reveal potential virus-host interactions.</title>
        <authorList>
            <person name="Chow C.E."/>
            <person name="Winget D.M."/>
            <person name="White R.A.III."/>
            <person name="Hallam S.J."/>
            <person name="Suttle C.A."/>
        </authorList>
    </citation>
    <scope>NUCLEOTIDE SEQUENCE</scope>
    <source>
        <strain evidence="1">Oxic1_6</strain>
    </source>
</reference>
<organism evidence="1">
    <name type="scientific">uncultured marine virus</name>
    <dbReference type="NCBI Taxonomy" id="186617"/>
    <lineage>
        <taxon>Viruses</taxon>
        <taxon>environmental samples</taxon>
    </lineage>
</organism>
<protein>
    <submittedName>
        <fullName evidence="1">Uncharacterized protein</fullName>
    </submittedName>
</protein>
<reference evidence="1" key="2">
    <citation type="submission" date="2015-03" db="EMBL/GenBank/DDBJ databases">
        <authorList>
            <person name="Chow C.-E.T."/>
            <person name="Winget D.M."/>
            <person name="White R.A.III."/>
            <person name="Hallam S.J."/>
            <person name="Suttle C.A."/>
        </authorList>
    </citation>
    <scope>NUCLEOTIDE SEQUENCE</scope>
    <source>
        <strain evidence="1">Oxic1_6</strain>
    </source>
</reference>
<sequence>MYIAPRRLLEPVYPSPTMSHMVPSSSAHAVTSSSAVIALSGSDRAAVFTRSNAEPRRLRHSSSLAGCSSM</sequence>
<accession>A0A0F7L684</accession>
<dbReference type="EMBL" id="KR029601">
    <property type="protein sequence ID" value="AKH48079.1"/>
    <property type="molecule type" value="Genomic_DNA"/>
</dbReference>
<evidence type="ECO:0000313" key="1">
    <source>
        <dbReference type="EMBL" id="AKH48079.1"/>
    </source>
</evidence>
<proteinExistence type="predicted"/>
<name>A0A0F7L684_9VIRU</name>